<organism evidence="5 6">
    <name type="scientific">Plakobranchus ocellatus</name>
    <dbReference type="NCBI Taxonomy" id="259542"/>
    <lineage>
        <taxon>Eukaryota</taxon>
        <taxon>Metazoa</taxon>
        <taxon>Spiralia</taxon>
        <taxon>Lophotrochozoa</taxon>
        <taxon>Mollusca</taxon>
        <taxon>Gastropoda</taxon>
        <taxon>Heterobranchia</taxon>
        <taxon>Euthyneura</taxon>
        <taxon>Panpulmonata</taxon>
        <taxon>Sacoglossa</taxon>
        <taxon>Placobranchoidea</taxon>
        <taxon>Plakobranchidae</taxon>
        <taxon>Plakobranchus</taxon>
    </lineage>
</organism>
<dbReference type="EMBL" id="BLXT01003749">
    <property type="protein sequence ID" value="GFO05629.1"/>
    <property type="molecule type" value="Genomic_DNA"/>
</dbReference>
<sequence>MYQYFHMAYPSFTVVFSPTSILALIKDMVVLENNGEVTDSTCIIFSVARSSRINLTLTVSISGSYNYSYAAIDAKYPSEYLGFIGTKFKPIGSHFFYFMPHAPSGYISNYPLSRFIFMVRVPTSAGLHFGPGILSTASSATQPTIPSIQRPRGNASMVPVASFNVVKCHCYVDAVYSAAQGEAMRYYREFKPRVLNYHGPTLIPIIFITLFLLFFMYYCYWSYFQDVRERDCAQIHVVKDMYNPNSSEQYLVCITTGAMPGSGTDKRVSFLLVGESGSFRTVQPTGRFCFSTGSEVWFLLSSDMNLGYITGVTISYDKIVSGGELYPWFLKRVIVYSKSFNHVIEFEANQTLGIHLHSLVLPAVPHKKVRGKETFERFWIIMKSYHLIASVLFHVPGKGASRWQSAVASATVVTAAAALTVEILGPPTPVFHLNVLRSLNTQGYLRAFGNLAGITCCLSLFVKSIYSLMFRKRIGIIWYSTVQSQEIVWTIPEKNEELYKTWLSDKHPLPYEPEVNPKWLIRRLYFPQWVARHLAARAHEKLAEGTEPLARRAEPETEAEPPTRPQPRSAHRASLQQMGAEMKRRSKNTLQFGVGRGVRRLSQASGSTKLSDKSQEQKGPEAPQEASFASHKFSRDKSGSFILSEPPLARTSQDTENAPEGTEVTDSNVNRGGTDPNELDRDPRRPDATVTGSHTNASTVTGSHRNSATVTGSHTNFATLTGSHAISWSVVAGNASEHGSEQFAQNTPAKRMEDGTELGASFGDQRFVPEAGERECEPDSVLSEDDQESERMSTAVSESGMSPCVISPINTSPQDEDYDPTDDESSYYPPNVAQDEQPKAESCYRSTPSLRLLPVHKDAEPTHAAASEFSAKPPNTKRPFDRFTKPYFAVSQAFTSFQEYYFRPVVIKGSKNGQWQKASKVHENVKFLRNSRYLEKLVKDYELDTFLYPHSVQMPDPGGEGRPGSVTEGVGCEDLAFNFSDAEEDTENVGDNAFKTAKLNKQLISTKTIRDHDQPKTELVCEAVNTDRQIGGQDESGHFLGRQLQKFWSFLTAMKQCFLCSMVFFWKLLSHPCACMCKSTTRKGRGTGASISDTSTPPPQNLQDNRSLWAGCSHRHPGKDFLPNPDAMGLPETITTAIKFCDRNANAPPDFDTPMSSKKTSLDTETSVSTKASIKKKARAKAKLSPKARTDSKGSVDTKMGAKARSSLDFKADVGAEAVGVETSAIDQEGEAGKDVIVGPETKTEPNASAIEEAEEMVFPKTNTDGIVLLQTPEIEVVPSDAPQDAVPGTTVPSATTGSSVDPPKPAGKEQGTFCCRRELEPARPPDDVNKPYALKGNSNVKSEEPFCRHSS</sequence>
<feature type="compositionally biased region" description="Basic and acidic residues" evidence="2">
    <location>
        <begin position="610"/>
        <end position="619"/>
    </location>
</feature>
<evidence type="ECO:0000256" key="1">
    <source>
        <dbReference type="PROSITE-ProRule" id="PRU00152"/>
    </source>
</evidence>
<evidence type="ECO:0000259" key="4">
    <source>
        <dbReference type="PROSITE" id="PS50095"/>
    </source>
</evidence>
<comment type="caution">
    <text evidence="5">The sequence shown here is derived from an EMBL/GenBank/DDBJ whole genome shotgun (WGS) entry which is preliminary data.</text>
</comment>
<keyword evidence="3" id="KW-1133">Transmembrane helix</keyword>
<evidence type="ECO:0000313" key="6">
    <source>
        <dbReference type="Proteomes" id="UP000735302"/>
    </source>
</evidence>
<feature type="compositionally biased region" description="Polar residues" evidence="2">
    <location>
        <begin position="690"/>
        <end position="710"/>
    </location>
</feature>
<reference evidence="5 6" key="1">
    <citation type="journal article" date="2021" name="Elife">
        <title>Chloroplast acquisition without the gene transfer in kleptoplastic sea slugs, Plakobranchus ocellatus.</title>
        <authorList>
            <person name="Maeda T."/>
            <person name="Takahashi S."/>
            <person name="Yoshida T."/>
            <person name="Shimamura S."/>
            <person name="Takaki Y."/>
            <person name="Nagai Y."/>
            <person name="Toyoda A."/>
            <person name="Suzuki Y."/>
            <person name="Arimoto A."/>
            <person name="Ishii H."/>
            <person name="Satoh N."/>
            <person name="Nishiyama T."/>
            <person name="Hasebe M."/>
            <person name="Maruyama T."/>
            <person name="Minagawa J."/>
            <person name="Obokata J."/>
            <person name="Shigenobu S."/>
        </authorList>
    </citation>
    <scope>NUCLEOTIDE SEQUENCE [LARGE SCALE GENOMIC DNA]</scope>
</reference>
<feature type="domain" description="PLAT" evidence="4">
    <location>
        <begin position="248"/>
        <end position="366"/>
    </location>
</feature>
<feature type="transmembrane region" description="Helical" evidence="3">
    <location>
        <begin position="201"/>
        <end position="220"/>
    </location>
</feature>
<dbReference type="PANTHER" id="PTHR10877">
    <property type="entry name" value="POLYCYSTIN FAMILY MEMBER"/>
    <property type="match status" value="1"/>
</dbReference>
<protein>
    <recommendedName>
        <fullName evidence="4">PLAT domain-containing protein</fullName>
    </recommendedName>
</protein>
<feature type="compositionally biased region" description="Basic and acidic residues" evidence="2">
    <location>
        <begin position="1316"/>
        <end position="1330"/>
    </location>
</feature>
<feature type="compositionally biased region" description="Basic and acidic residues" evidence="2">
    <location>
        <begin position="542"/>
        <end position="555"/>
    </location>
</feature>
<keyword evidence="3" id="KW-0812">Transmembrane</keyword>
<dbReference type="InterPro" id="IPR001024">
    <property type="entry name" value="PLAT/LH2_dom"/>
</dbReference>
<feature type="region of interest" description="Disordered" evidence="2">
    <location>
        <begin position="737"/>
        <end position="756"/>
    </location>
</feature>
<evidence type="ECO:0000256" key="3">
    <source>
        <dbReference type="SAM" id="Phobius"/>
    </source>
</evidence>
<name>A0AAV4ADB1_9GAST</name>
<feature type="compositionally biased region" description="Polar residues" evidence="2">
    <location>
        <begin position="1089"/>
        <end position="1106"/>
    </location>
</feature>
<feature type="compositionally biased region" description="Acidic residues" evidence="2">
    <location>
        <begin position="778"/>
        <end position="788"/>
    </location>
</feature>
<dbReference type="PANTHER" id="PTHR10877:SF183">
    <property type="entry name" value="AT14535P-RELATED"/>
    <property type="match status" value="1"/>
</dbReference>
<accession>A0AAV4ADB1</accession>
<dbReference type="Proteomes" id="UP000735302">
    <property type="component" value="Unassembled WGS sequence"/>
</dbReference>
<gene>
    <name evidence="5" type="ORF">PoB_003213400</name>
</gene>
<feature type="compositionally biased region" description="Basic residues" evidence="2">
    <location>
        <begin position="1173"/>
        <end position="1186"/>
    </location>
</feature>
<dbReference type="Pfam" id="PF01477">
    <property type="entry name" value="PLAT"/>
    <property type="match status" value="1"/>
</dbReference>
<keyword evidence="6" id="KW-1185">Reference proteome</keyword>
<feature type="region of interest" description="Disordered" evidence="2">
    <location>
        <begin position="1278"/>
        <end position="1352"/>
    </location>
</feature>
<feature type="compositionally biased region" description="Basic and acidic residues" evidence="2">
    <location>
        <begin position="1342"/>
        <end position="1352"/>
    </location>
</feature>
<dbReference type="InterPro" id="IPR036392">
    <property type="entry name" value="PLAT/LH2_dom_sf"/>
</dbReference>
<feature type="compositionally biased region" description="Polar residues" evidence="2">
    <location>
        <begin position="1154"/>
        <end position="1168"/>
    </location>
</feature>
<dbReference type="InterPro" id="IPR051223">
    <property type="entry name" value="Polycystin"/>
</dbReference>
<feature type="region of interest" description="Disordered" evidence="2">
    <location>
        <begin position="542"/>
        <end position="710"/>
    </location>
</feature>
<dbReference type="PROSITE" id="PS50095">
    <property type="entry name" value="PLAT"/>
    <property type="match status" value="1"/>
</dbReference>
<comment type="caution">
    <text evidence="1">Lacks conserved residue(s) required for the propagation of feature annotation.</text>
</comment>
<dbReference type="Gene3D" id="2.60.60.20">
    <property type="entry name" value="PLAT/LH2 domain"/>
    <property type="match status" value="1"/>
</dbReference>
<proteinExistence type="predicted"/>
<dbReference type="SUPFAM" id="SSF49723">
    <property type="entry name" value="Lipase/lipooxygenase domain (PLAT/LH2 domain)"/>
    <property type="match status" value="1"/>
</dbReference>
<feature type="region of interest" description="Disordered" evidence="2">
    <location>
        <begin position="769"/>
        <end position="839"/>
    </location>
</feature>
<feature type="region of interest" description="Disordered" evidence="2">
    <location>
        <begin position="1147"/>
        <end position="1200"/>
    </location>
</feature>
<feature type="compositionally biased region" description="Basic and acidic residues" evidence="2">
    <location>
        <begin position="678"/>
        <end position="687"/>
    </location>
</feature>
<feature type="transmembrane region" description="Helical" evidence="3">
    <location>
        <begin position="444"/>
        <end position="466"/>
    </location>
</feature>
<feature type="compositionally biased region" description="Acidic residues" evidence="2">
    <location>
        <begin position="814"/>
        <end position="825"/>
    </location>
</feature>
<keyword evidence="3" id="KW-0472">Membrane</keyword>
<evidence type="ECO:0000256" key="2">
    <source>
        <dbReference type="SAM" id="MobiDB-lite"/>
    </source>
</evidence>
<feature type="compositionally biased region" description="Polar residues" evidence="2">
    <location>
        <begin position="1291"/>
        <end position="1300"/>
    </location>
</feature>
<feature type="region of interest" description="Disordered" evidence="2">
    <location>
        <begin position="1086"/>
        <end position="1109"/>
    </location>
</feature>
<evidence type="ECO:0000313" key="5">
    <source>
        <dbReference type="EMBL" id="GFO05629.1"/>
    </source>
</evidence>